<proteinExistence type="predicted"/>
<feature type="region of interest" description="Disordered" evidence="5">
    <location>
        <begin position="521"/>
        <end position="546"/>
    </location>
</feature>
<name>A0A0G4HBW7_9ALVE</name>
<keyword evidence="1" id="KW-0479">Metal-binding</keyword>
<dbReference type="AlphaFoldDB" id="A0A0G4HBW7"/>
<dbReference type="Gene3D" id="6.10.140.2220">
    <property type="match status" value="1"/>
</dbReference>
<dbReference type="VEuPathDB" id="CryptoDB:Cvel_25940"/>
<evidence type="ECO:0000256" key="4">
    <source>
        <dbReference type="PROSITE-ProRule" id="PRU00134"/>
    </source>
</evidence>
<evidence type="ECO:0000256" key="3">
    <source>
        <dbReference type="ARBA" id="ARBA00022833"/>
    </source>
</evidence>
<feature type="domain" description="MYND-type" evidence="6">
    <location>
        <begin position="460"/>
        <end position="503"/>
    </location>
</feature>
<dbReference type="SUPFAM" id="SSF144232">
    <property type="entry name" value="HIT/MYND zinc finger-like"/>
    <property type="match status" value="1"/>
</dbReference>
<accession>A0A0G4HBW7</accession>
<evidence type="ECO:0000256" key="1">
    <source>
        <dbReference type="ARBA" id="ARBA00022723"/>
    </source>
</evidence>
<dbReference type="Pfam" id="PF01753">
    <property type="entry name" value="zf-MYND"/>
    <property type="match status" value="1"/>
</dbReference>
<evidence type="ECO:0000256" key="5">
    <source>
        <dbReference type="SAM" id="MobiDB-lite"/>
    </source>
</evidence>
<feature type="compositionally biased region" description="Acidic residues" evidence="5">
    <location>
        <begin position="534"/>
        <end position="545"/>
    </location>
</feature>
<organism evidence="7">
    <name type="scientific">Chromera velia CCMP2878</name>
    <dbReference type="NCBI Taxonomy" id="1169474"/>
    <lineage>
        <taxon>Eukaryota</taxon>
        <taxon>Sar</taxon>
        <taxon>Alveolata</taxon>
        <taxon>Colpodellida</taxon>
        <taxon>Chromeraceae</taxon>
        <taxon>Chromera</taxon>
    </lineage>
</organism>
<keyword evidence="2 4" id="KW-0863">Zinc-finger</keyword>
<reference evidence="7" key="1">
    <citation type="submission" date="2014-11" db="EMBL/GenBank/DDBJ databases">
        <authorList>
            <person name="Otto D Thomas"/>
            <person name="Naeem Raeece"/>
        </authorList>
    </citation>
    <scope>NUCLEOTIDE SEQUENCE</scope>
</reference>
<dbReference type="PROSITE" id="PS50865">
    <property type="entry name" value="ZF_MYND_2"/>
    <property type="match status" value="1"/>
</dbReference>
<dbReference type="EMBL" id="CDMZ01002207">
    <property type="protein sequence ID" value="CEM41308.1"/>
    <property type="molecule type" value="Genomic_DNA"/>
</dbReference>
<dbReference type="GO" id="GO:0008270">
    <property type="term" value="F:zinc ion binding"/>
    <property type="evidence" value="ECO:0007669"/>
    <property type="project" value="UniProtKB-KW"/>
</dbReference>
<evidence type="ECO:0000313" key="7">
    <source>
        <dbReference type="EMBL" id="CEM41308.1"/>
    </source>
</evidence>
<gene>
    <name evidence="7" type="ORF">Cvel_25940</name>
</gene>
<sequence length="647" mass="71878">MTFPQNFPRAGAFMPSPESGFFCDPKDMTELPPQLFSRPELQGVKGSVEHFVLSANVLRSNFEESGSDWGTYSPNYSAVHMNRAVGWAGIREVFCRPDRTRSLMATFIVDLLATPGFLDSVLFLFRAPPIPDESSERAARFGFMRSTGLEALQFLVESNTFLQRRLPMCPEFRQCLVQQIEDQPSVPPSASHRKGPRLDAALLFFLTESLFMFFWPKKPLFRGEEGGKKCVPFCLNAWAALLFVESDHGSRTATPGAKTVIFIRLVETLRRLMDGDAVFGFFKHLFSAESDGAANGMDREACSLFLNIVHGSVASREVQTFASQVASGAAGEAEQFFHDMRLKFMIYERHLALLMQCKRVRQLVRTKSHKKALKQALEKVCALFPEKHCPSLRQTLASGLLSLISLLNSPVVDEGALVSWGLSMVQKYLEDGQGEVLPDGTGNMYKESKRQHKNAVAMPCDGCGKATPEGSLQVCSSCLCVRYCSAACQKASWKGGQGHKHRCKLLREGCGAMALLEGSRDLGDFGGETPETAENSEGEGGEETDTAEKAAAKLKMEKERLEAEKEEYEQGQMHKTICRFIAEAQSAAEMREEEGASGFKSEAEMREWVQGEVNRRMTEEAMDENSVVRKIFGGKPREFNIQISNTS</sequence>
<evidence type="ECO:0000256" key="2">
    <source>
        <dbReference type="ARBA" id="ARBA00022771"/>
    </source>
</evidence>
<protein>
    <recommendedName>
        <fullName evidence="6">MYND-type domain-containing protein</fullName>
    </recommendedName>
</protein>
<keyword evidence="3" id="KW-0862">Zinc</keyword>
<dbReference type="InterPro" id="IPR002893">
    <property type="entry name" value="Znf_MYND"/>
</dbReference>
<evidence type="ECO:0000259" key="6">
    <source>
        <dbReference type="PROSITE" id="PS50865"/>
    </source>
</evidence>